<comment type="caution">
    <text evidence="1">The sequence shown here is derived from an EMBL/GenBank/DDBJ whole genome shotgun (WGS) entry which is preliminary data.</text>
</comment>
<protein>
    <submittedName>
        <fullName evidence="1">Uncharacterized protein</fullName>
    </submittedName>
</protein>
<dbReference type="Proteomes" id="UP001320706">
    <property type="component" value="Unassembled WGS sequence"/>
</dbReference>
<reference evidence="1" key="1">
    <citation type="submission" date="2024-02" db="EMBL/GenBank/DDBJ databases">
        <title>Metagenome Assembled Genome of Zalaria obscura JY119.</title>
        <authorList>
            <person name="Vighnesh L."/>
            <person name="Jagadeeshwari U."/>
            <person name="Venkata Ramana C."/>
            <person name="Sasikala C."/>
        </authorList>
    </citation>
    <scope>NUCLEOTIDE SEQUENCE</scope>
    <source>
        <strain evidence="1">JY119</strain>
    </source>
</reference>
<sequence>MTNISLGAMLGYNTMESPPVAMVSFALRTVRSCAVVYKEPMSSFYKPPPCRPRPKSEHLLGRPRTETQTAGTNFSLTKLSTTLQSSGHFGLYPAGTHHWKAAVAPLPNTSIYIPEARDEMIRPVVRRSHTSWLIMPTRSPCWRKAGSCFPMRLVHEHGIATQLFAHAGTNLAEQARFRLSSRVEFLPVLNLRQRLSDYIGPSPRERAQGHAQILHTCDLGHHPEQ</sequence>
<evidence type="ECO:0000313" key="1">
    <source>
        <dbReference type="EMBL" id="KAK8210208.1"/>
    </source>
</evidence>
<name>A0ACC3SF02_9PEZI</name>
<evidence type="ECO:0000313" key="2">
    <source>
        <dbReference type="Proteomes" id="UP001320706"/>
    </source>
</evidence>
<proteinExistence type="predicted"/>
<accession>A0ACC3SF02</accession>
<keyword evidence="2" id="KW-1185">Reference proteome</keyword>
<dbReference type="EMBL" id="JAMKPW020000016">
    <property type="protein sequence ID" value="KAK8210208.1"/>
    <property type="molecule type" value="Genomic_DNA"/>
</dbReference>
<organism evidence="1 2">
    <name type="scientific">Zalaria obscura</name>
    <dbReference type="NCBI Taxonomy" id="2024903"/>
    <lineage>
        <taxon>Eukaryota</taxon>
        <taxon>Fungi</taxon>
        <taxon>Dikarya</taxon>
        <taxon>Ascomycota</taxon>
        <taxon>Pezizomycotina</taxon>
        <taxon>Dothideomycetes</taxon>
        <taxon>Dothideomycetidae</taxon>
        <taxon>Dothideales</taxon>
        <taxon>Zalariaceae</taxon>
        <taxon>Zalaria</taxon>
    </lineage>
</organism>
<gene>
    <name evidence="1" type="ORF">M8818_003696</name>
</gene>